<evidence type="ECO:0000256" key="1">
    <source>
        <dbReference type="SAM" id="MobiDB-lite"/>
    </source>
</evidence>
<sequence>ASTQSENDVDASKHSASAEPVEATLSNSCSTMDTSEEQDLLTREAAHALFSGAPKFSLNNVAGRLSPTVAYPWDNEIKHHD</sequence>
<comment type="caution">
    <text evidence="2">The sequence shown here is derived from an EMBL/GenBank/DDBJ whole genome shotgun (WGS) entry which is preliminary data.</text>
</comment>
<reference evidence="2" key="1">
    <citation type="journal article" date="2019" name="Sci. Rep.">
        <title>Draft genome of Tanacetum cinerariifolium, the natural source of mosquito coil.</title>
        <authorList>
            <person name="Yamashiro T."/>
            <person name="Shiraishi A."/>
            <person name="Satake H."/>
            <person name="Nakayama K."/>
        </authorList>
    </citation>
    <scope>NUCLEOTIDE SEQUENCE</scope>
</reference>
<feature type="region of interest" description="Disordered" evidence="1">
    <location>
        <begin position="1"/>
        <end position="37"/>
    </location>
</feature>
<gene>
    <name evidence="2" type="ORF">Tci_931916</name>
</gene>
<protein>
    <submittedName>
        <fullName evidence="2">Uncharacterized protein</fullName>
    </submittedName>
</protein>
<feature type="non-terminal residue" evidence="2">
    <location>
        <position position="81"/>
    </location>
</feature>
<feature type="compositionally biased region" description="Polar residues" evidence="1">
    <location>
        <begin position="24"/>
        <end position="33"/>
    </location>
</feature>
<feature type="non-terminal residue" evidence="2">
    <location>
        <position position="1"/>
    </location>
</feature>
<dbReference type="EMBL" id="BKCJ011871429">
    <property type="protein sequence ID" value="GFD59947.1"/>
    <property type="molecule type" value="Genomic_DNA"/>
</dbReference>
<name>A0A699XJW0_TANCI</name>
<accession>A0A699XJW0</accession>
<proteinExistence type="predicted"/>
<organism evidence="2">
    <name type="scientific">Tanacetum cinerariifolium</name>
    <name type="common">Dalmatian daisy</name>
    <name type="synonym">Chrysanthemum cinerariifolium</name>
    <dbReference type="NCBI Taxonomy" id="118510"/>
    <lineage>
        <taxon>Eukaryota</taxon>
        <taxon>Viridiplantae</taxon>
        <taxon>Streptophyta</taxon>
        <taxon>Embryophyta</taxon>
        <taxon>Tracheophyta</taxon>
        <taxon>Spermatophyta</taxon>
        <taxon>Magnoliopsida</taxon>
        <taxon>eudicotyledons</taxon>
        <taxon>Gunneridae</taxon>
        <taxon>Pentapetalae</taxon>
        <taxon>asterids</taxon>
        <taxon>campanulids</taxon>
        <taxon>Asterales</taxon>
        <taxon>Asteraceae</taxon>
        <taxon>Asteroideae</taxon>
        <taxon>Anthemideae</taxon>
        <taxon>Anthemidinae</taxon>
        <taxon>Tanacetum</taxon>
    </lineage>
</organism>
<dbReference type="AlphaFoldDB" id="A0A699XJW0"/>
<evidence type="ECO:0000313" key="2">
    <source>
        <dbReference type="EMBL" id="GFD59947.1"/>
    </source>
</evidence>